<name>A0A2V3W080_9BACI</name>
<dbReference type="Pfam" id="PF01368">
    <property type="entry name" value="DHH"/>
    <property type="match status" value="1"/>
</dbReference>
<evidence type="ECO:0000313" key="11">
    <source>
        <dbReference type="Proteomes" id="UP000247978"/>
    </source>
</evidence>
<dbReference type="RefSeq" id="WP_110395496.1">
    <property type="nucleotide sequence ID" value="NZ_JADIJL010000012.1"/>
</dbReference>
<dbReference type="Pfam" id="PF17768">
    <property type="entry name" value="RecJ_OB"/>
    <property type="match status" value="1"/>
</dbReference>
<dbReference type="AlphaFoldDB" id="A0A2V3W080"/>
<organism evidence="10 11">
    <name type="scientific">Pseudogracilibacillus auburnensis</name>
    <dbReference type="NCBI Taxonomy" id="1494959"/>
    <lineage>
        <taxon>Bacteria</taxon>
        <taxon>Bacillati</taxon>
        <taxon>Bacillota</taxon>
        <taxon>Bacilli</taxon>
        <taxon>Bacillales</taxon>
        <taxon>Bacillaceae</taxon>
        <taxon>Pseudogracilibacillus</taxon>
    </lineage>
</organism>
<dbReference type="Pfam" id="PF10141">
    <property type="entry name" value="ssDNA-exonuc_C"/>
    <property type="match status" value="1"/>
</dbReference>
<dbReference type="PANTHER" id="PTHR30255:SF2">
    <property type="entry name" value="SINGLE-STRANDED-DNA-SPECIFIC EXONUCLEASE RECJ"/>
    <property type="match status" value="1"/>
</dbReference>
<accession>A0A2V3W080</accession>
<dbReference type="InterPro" id="IPR018779">
    <property type="entry name" value="RecJ_C"/>
</dbReference>
<dbReference type="InterPro" id="IPR051673">
    <property type="entry name" value="SSDNA_exonuclease_RecJ"/>
</dbReference>
<dbReference type="InterPro" id="IPR041122">
    <property type="entry name" value="RecJ_OB"/>
</dbReference>
<dbReference type="GO" id="GO:0006310">
    <property type="term" value="P:DNA recombination"/>
    <property type="evidence" value="ECO:0007669"/>
    <property type="project" value="InterPro"/>
</dbReference>
<evidence type="ECO:0000256" key="3">
    <source>
        <dbReference type="ARBA" id="ARBA00022722"/>
    </source>
</evidence>
<dbReference type="InterPro" id="IPR038763">
    <property type="entry name" value="DHH_sf"/>
</dbReference>
<dbReference type="GO" id="GO:0008409">
    <property type="term" value="F:5'-3' exonuclease activity"/>
    <property type="evidence" value="ECO:0007669"/>
    <property type="project" value="InterPro"/>
</dbReference>
<evidence type="ECO:0000256" key="5">
    <source>
        <dbReference type="ARBA" id="ARBA00022839"/>
    </source>
</evidence>
<evidence type="ECO:0000256" key="2">
    <source>
        <dbReference type="ARBA" id="ARBA00019841"/>
    </source>
</evidence>
<dbReference type="GO" id="GO:0003676">
    <property type="term" value="F:nucleic acid binding"/>
    <property type="evidence" value="ECO:0007669"/>
    <property type="project" value="InterPro"/>
</dbReference>
<feature type="domain" description="Single-stranded-DNA-specific exonuclease RecJ C-terminal" evidence="8">
    <location>
        <begin position="553"/>
        <end position="753"/>
    </location>
</feature>
<dbReference type="Gene3D" id="3.10.310.30">
    <property type="match status" value="1"/>
</dbReference>
<evidence type="ECO:0000259" key="7">
    <source>
        <dbReference type="Pfam" id="PF02272"/>
    </source>
</evidence>
<dbReference type="OrthoDB" id="9809852at2"/>
<dbReference type="EMBL" id="QJJQ01000007">
    <property type="protein sequence ID" value="PXW86594.1"/>
    <property type="molecule type" value="Genomic_DNA"/>
</dbReference>
<evidence type="ECO:0000256" key="4">
    <source>
        <dbReference type="ARBA" id="ARBA00022801"/>
    </source>
</evidence>
<dbReference type="InterPro" id="IPR001667">
    <property type="entry name" value="DDH_dom"/>
</dbReference>
<keyword evidence="5 10" id="KW-0269">Exonuclease</keyword>
<evidence type="ECO:0000259" key="8">
    <source>
        <dbReference type="Pfam" id="PF10141"/>
    </source>
</evidence>
<keyword evidence="11" id="KW-1185">Reference proteome</keyword>
<evidence type="ECO:0000256" key="1">
    <source>
        <dbReference type="ARBA" id="ARBA00005915"/>
    </source>
</evidence>
<feature type="domain" description="DDH" evidence="6">
    <location>
        <begin position="75"/>
        <end position="218"/>
    </location>
</feature>
<protein>
    <recommendedName>
        <fullName evidence="2">Single-stranded-DNA-specific exonuclease RecJ</fullName>
    </recommendedName>
</protein>
<gene>
    <name evidence="10" type="ORF">DFR56_107115</name>
</gene>
<evidence type="ECO:0000313" key="10">
    <source>
        <dbReference type="EMBL" id="PXW86594.1"/>
    </source>
</evidence>
<evidence type="ECO:0000259" key="6">
    <source>
        <dbReference type="Pfam" id="PF01368"/>
    </source>
</evidence>
<keyword evidence="4" id="KW-0378">Hydrolase</keyword>
<comment type="caution">
    <text evidence="10">The sequence shown here is derived from an EMBL/GenBank/DDBJ whole genome shotgun (WGS) entry which is preliminary data.</text>
</comment>
<dbReference type="InterPro" id="IPR003156">
    <property type="entry name" value="DHHA1_dom"/>
</dbReference>
<keyword evidence="3" id="KW-0540">Nuclease</keyword>
<feature type="domain" description="DHHA1" evidence="7">
    <location>
        <begin position="332"/>
        <end position="426"/>
    </location>
</feature>
<dbReference type="SUPFAM" id="SSF64182">
    <property type="entry name" value="DHH phosphoesterases"/>
    <property type="match status" value="1"/>
</dbReference>
<dbReference type="Gene3D" id="3.90.1640.30">
    <property type="match status" value="1"/>
</dbReference>
<dbReference type="GO" id="GO:0006281">
    <property type="term" value="P:DNA repair"/>
    <property type="evidence" value="ECO:0007669"/>
    <property type="project" value="InterPro"/>
</dbReference>
<sequence length="771" mass="88872">MLKSKANWKFSNGTDQNDSSNSMIDSLFQERGILTIEDKEHFLHPSLEKIQSPTNFHQIEKAKERIFKAIEQDEKMIVYGDYDADGVTSTAVLMSALMELGANCDYYIPNRFEEGYGLHEVAMKKLSNQGVSVIITVDTGIANTVEADFAKVLGMDLIITDHHEIQDEIPDAYAIIHPKTSPNYSFKQLAGVGVAFQFAHYLLDYMPTHLLDLVAIGTIADLVPLLGENRIFAYHGIKQLAKTENIGIQVLKKHCKLMDDVTERDIGFIIAPRLNAVGRIADANIAVDLLLTEDEEEAIQIAEYIEKLNTERQQIVNKIVKEAEQHVNDEDGIIILYDENWHEGVLGIAASRLVKRYDRPVMMLTYKKETDELKGSARSIPAFNLFDHCMAINDLFTNFGGHSQAAGMTFPLEHLEQIKTILNEKIFEQLSPDDFKQEIQISQSIAITQMTEELVQQINMFAPFGMKNEEPVFHLKKIPTQLRQIGQDKNHLKLQFKQKDIVVDAIGFRMGHLFYYISPNTEVSVVGKLQLNEWNGNKTVQILLDDIAVNEWQLFDYRGRRHDKNIVPYLSHFKNNTVVVNSNKQIDDVIGYEDVHIFTYESDVSTIRKSDILYLYDLPYDLDILRKIIQQANPSCIHVSYGVTEDAYLQTLPTRDDFKWLYGYLVKYSPIHLKVDLPKVVHMKKWTNERVVFILKVFLDLKFITVQDDVIYVNKNSEKTDLHQSRTYQLRLKQSNIEKTLYYSTYDELKQWLEQNVTFDRTNREELLHEL</sequence>
<comment type="similarity">
    <text evidence="1">Belongs to the RecJ family.</text>
</comment>
<dbReference type="PANTHER" id="PTHR30255">
    <property type="entry name" value="SINGLE-STRANDED-DNA-SPECIFIC EXONUCLEASE RECJ"/>
    <property type="match status" value="1"/>
</dbReference>
<dbReference type="Proteomes" id="UP000247978">
    <property type="component" value="Unassembled WGS sequence"/>
</dbReference>
<reference evidence="10 11" key="1">
    <citation type="submission" date="2018-05" db="EMBL/GenBank/DDBJ databases">
        <title>Genomic Encyclopedia of Type Strains, Phase IV (KMG-IV): sequencing the most valuable type-strain genomes for metagenomic binning, comparative biology and taxonomic classification.</title>
        <authorList>
            <person name="Goeker M."/>
        </authorList>
    </citation>
    <scope>NUCLEOTIDE SEQUENCE [LARGE SCALE GENOMIC DNA]</scope>
    <source>
        <strain evidence="10 11">DSM 28556</strain>
    </source>
</reference>
<dbReference type="InterPro" id="IPR004610">
    <property type="entry name" value="RecJ"/>
</dbReference>
<feature type="domain" description="RecJ OB" evidence="9">
    <location>
        <begin position="444"/>
        <end position="546"/>
    </location>
</feature>
<evidence type="ECO:0000259" key="9">
    <source>
        <dbReference type="Pfam" id="PF17768"/>
    </source>
</evidence>
<dbReference type="NCBIfam" id="TIGR00644">
    <property type="entry name" value="recJ"/>
    <property type="match status" value="1"/>
</dbReference>
<proteinExistence type="inferred from homology"/>
<dbReference type="Pfam" id="PF02272">
    <property type="entry name" value="DHHA1"/>
    <property type="match status" value="1"/>
</dbReference>